<protein>
    <submittedName>
        <fullName evidence="4">Uncharacterized protein</fullName>
    </submittedName>
</protein>
<evidence type="ECO:0000259" key="2">
    <source>
        <dbReference type="Pfam" id="PF24961"/>
    </source>
</evidence>
<dbReference type="InterPro" id="IPR056738">
    <property type="entry name" value="NfeD1b_N"/>
</dbReference>
<dbReference type="Gene3D" id="3.90.226.10">
    <property type="entry name" value="2-enoyl-CoA Hydratase, Chain A, domain 1"/>
    <property type="match status" value="1"/>
</dbReference>
<keyword evidence="1" id="KW-0472">Membrane</keyword>
<sequence length="427" mass="44568">MTQRLRMVRISLVFLFIGMLITGMLGPALAQAQAPDSPHALVMTVDGIINSVKEGFISRAIDQAEEDGAELVIIQLDTPGGLLSSTREIVELLLESPVPVAVLVSPKGARAGSAGTFITAAANFAAMAPGTNIGAATPVLTTGQDLGDTLASKIENDAAALIRSIAQTRGRNQDKLEQTVRSAASYSAQEALSDNVVDLIADDLGDLLAKVDGLTADTSVGIVELQTKGLELRPFNKSILEHFLEFISDPNVSFILLTLGGLGIVVEMFNPGLIAPGVVGVICLLLAFLALGNLPVNWAGVVFVILASVLTVLEVAVAGFGILGVGAIVSLIVGGLILFTQFGDTSPTMPTIEVSRWLLSCTGGMVALTLVYVVRLAYQSRKQGPLEKALALAGMQGTVTRELTPRGIVLVGNETWTAISEDDSVIS</sequence>
<evidence type="ECO:0000313" key="4">
    <source>
        <dbReference type="EMBL" id="SVA82113.1"/>
    </source>
</evidence>
<feature type="domain" description="NfeD integral membrane" evidence="2">
    <location>
        <begin position="251"/>
        <end position="374"/>
    </location>
</feature>
<organism evidence="4">
    <name type="scientific">marine metagenome</name>
    <dbReference type="NCBI Taxonomy" id="408172"/>
    <lineage>
        <taxon>unclassified sequences</taxon>
        <taxon>metagenomes</taxon>
        <taxon>ecological metagenomes</taxon>
    </lineage>
</organism>
<keyword evidence="1" id="KW-1133">Transmembrane helix</keyword>
<gene>
    <name evidence="4" type="ORF">METZ01_LOCUS134967</name>
</gene>
<evidence type="ECO:0000256" key="1">
    <source>
        <dbReference type="SAM" id="Phobius"/>
    </source>
</evidence>
<dbReference type="Pfam" id="PF24961">
    <property type="entry name" value="NfeD_membrane"/>
    <property type="match status" value="1"/>
</dbReference>
<dbReference type="InterPro" id="IPR012340">
    <property type="entry name" value="NA-bd_OB-fold"/>
</dbReference>
<feature type="transmembrane region" description="Helical" evidence="1">
    <location>
        <begin position="273"/>
        <end position="290"/>
    </location>
</feature>
<feature type="transmembrane region" description="Helical" evidence="1">
    <location>
        <begin position="320"/>
        <end position="342"/>
    </location>
</feature>
<reference evidence="4" key="1">
    <citation type="submission" date="2018-05" db="EMBL/GenBank/DDBJ databases">
        <authorList>
            <person name="Lanie J.A."/>
            <person name="Ng W.-L."/>
            <person name="Kazmierczak K.M."/>
            <person name="Andrzejewski T.M."/>
            <person name="Davidsen T.M."/>
            <person name="Wayne K.J."/>
            <person name="Tettelin H."/>
            <person name="Glass J.I."/>
            <person name="Rusch D."/>
            <person name="Podicherti R."/>
            <person name="Tsui H.-C.T."/>
            <person name="Winkler M.E."/>
        </authorList>
    </citation>
    <scope>NUCLEOTIDE SEQUENCE</scope>
</reference>
<feature type="transmembrane region" description="Helical" evidence="1">
    <location>
        <begin position="296"/>
        <end position="313"/>
    </location>
</feature>
<dbReference type="Gene3D" id="2.40.50.140">
    <property type="entry name" value="Nucleic acid-binding proteins"/>
    <property type="match status" value="1"/>
</dbReference>
<feature type="transmembrane region" description="Helical" evidence="1">
    <location>
        <begin position="354"/>
        <end position="378"/>
    </location>
</feature>
<feature type="transmembrane region" description="Helical" evidence="1">
    <location>
        <begin position="246"/>
        <end position="266"/>
    </location>
</feature>
<dbReference type="Pfam" id="PF25145">
    <property type="entry name" value="NfeD1b_N"/>
    <property type="match status" value="1"/>
</dbReference>
<dbReference type="InterPro" id="IPR056739">
    <property type="entry name" value="NfeD_membrane"/>
</dbReference>
<name>A0A381YZU9_9ZZZZ</name>
<dbReference type="AlphaFoldDB" id="A0A381YZU9"/>
<dbReference type="PANTHER" id="PTHR33507:SF4">
    <property type="entry name" value="NODULATION COMPETITIVENESS PROTEIN NFED"/>
    <property type="match status" value="1"/>
</dbReference>
<dbReference type="SUPFAM" id="SSF52096">
    <property type="entry name" value="ClpP/crotonase"/>
    <property type="match status" value="1"/>
</dbReference>
<feature type="non-terminal residue" evidence="4">
    <location>
        <position position="427"/>
    </location>
</feature>
<dbReference type="CDD" id="cd07020">
    <property type="entry name" value="Clp_protease_NfeD_1"/>
    <property type="match status" value="1"/>
</dbReference>
<dbReference type="EMBL" id="UINC01019398">
    <property type="protein sequence ID" value="SVA82113.1"/>
    <property type="molecule type" value="Genomic_DNA"/>
</dbReference>
<proteinExistence type="predicted"/>
<evidence type="ECO:0000259" key="3">
    <source>
        <dbReference type="Pfam" id="PF25145"/>
    </source>
</evidence>
<keyword evidence="1" id="KW-0812">Transmembrane</keyword>
<dbReference type="InterPro" id="IPR029045">
    <property type="entry name" value="ClpP/crotonase-like_dom_sf"/>
</dbReference>
<dbReference type="InterPro" id="IPR052165">
    <property type="entry name" value="Membrane_assoc_protease"/>
</dbReference>
<feature type="domain" description="NfeD1b N-terminal" evidence="3">
    <location>
        <begin position="45"/>
        <end position="173"/>
    </location>
</feature>
<dbReference type="PANTHER" id="PTHR33507">
    <property type="entry name" value="INNER MEMBRANE PROTEIN YBBJ"/>
    <property type="match status" value="1"/>
</dbReference>
<accession>A0A381YZU9</accession>